<dbReference type="GO" id="GO:0000967">
    <property type="term" value="P:rRNA 5'-end processing"/>
    <property type="evidence" value="ECO:0007669"/>
    <property type="project" value="UniProtKB-UniRule"/>
</dbReference>
<accession>A0A5C8ZAY3</accession>
<dbReference type="GO" id="GO:0005829">
    <property type="term" value="C:cytosol"/>
    <property type="evidence" value="ECO:0007669"/>
    <property type="project" value="TreeGrafter"/>
</dbReference>
<comment type="function">
    <text evidence="5">Could be a nuclease involved in processing of the 5'-end of pre-16S rRNA.</text>
</comment>
<evidence type="ECO:0000256" key="4">
    <source>
        <dbReference type="ARBA" id="ARBA00022801"/>
    </source>
</evidence>
<comment type="similarity">
    <text evidence="5">Belongs to the YqgF HJR family.</text>
</comment>
<dbReference type="HAMAP" id="MF_00651">
    <property type="entry name" value="Nuclease_YqgF"/>
    <property type="match status" value="1"/>
</dbReference>
<sequence>MEQTWLGFDWGLGWIGVASGQTATYTASELKPLRARNGIPNWDDIDALVALWKPAGFVVGIPYNLDGSEFDMTVRANKFRKRLHGRYGLPAEGIDERLSTKEAHQHLAQQGTQSTMSLKKAKQANLDGIAAQIILQSWLEQQRNKTNAE</sequence>
<dbReference type="InterPro" id="IPR005227">
    <property type="entry name" value="YqgF"/>
</dbReference>
<name>A0A5C8ZAY3_9GAMM</name>
<dbReference type="NCBIfam" id="TIGR00250">
    <property type="entry name" value="RNAse_H_YqgF"/>
    <property type="match status" value="1"/>
</dbReference>
<comment type="caution">
    <text evidence="7">The sequence shown here is derived from an EMBL/GenBank/DDBJ whole genome shotgun (WGS) entry which is preliminary data.</text>
</comment>
<evidence type="ECO:0000313" key="8">
    <source>
        <dbReference type="Proteomes" id="UP000321764"/>
    </source>
</evidence>
<dbReference type="InterPro" id="IPR006641">
    <property type="entry name" value="YqgF/RNaseH-like_dom"/>
</dbReference>
<keyword evidence="3 5" id="KW-0540">Nuclease</keyword>
<keyword evidence="2 5" id="KW-0690">Ribosome biogenesis</keyword>
<dbReference type="Pfam" id="PF03652">
    <property type="entry name" value="RuvX"/>
    <property type="match status" value="1"/>
</dbReference>
<proteinExistence type="inferred from homology"/>
<evidence type="ECO:0000256" key="1">
    <source>
        <dbReference type="ARBA" id="ARBA00022490"/>
    </source>
</evidence>
<dbReference type="RefSeq" id="WP_147713746.1">
    <property type="nucleotide sequence ID" value="NZ_VKAD01000001.1"/>
</dbReference>
<dbReference type="OrthoDB" id="9796140at2"/>
<keyword evidence="1 5" id="KW-0963">Cytoplasm</keyword>
<dbReference type="PANTHER" id="PTHR33317:SF4">
    <property type="entry name" value="POLYNUCLEOTIDYL TRANSFERASE, RIBONUCLEASE H-LIKE SUPERFAMILY PROTEIN"/>
    <property type="match status" value="1"/>
</dbReference>
<evidence type="ECO:0000256" key="5">
    <source>
        <dbReference type="HAMAP-Rule" id="MF_00651"/>
    </source>
</evidence>
<evidence type="ECO:0000256" key="3">
    <source>
        <dbReference type="ARBA" id="ARBA00022722"/>
    </source>
</evidence>
<dbReference type="Gene3D" id="3.30.420.140">
    <property type="entry name" value="YqgF/RNase H-like domain"/>
    <property type="match status" value="1"/>
</dbReference>
<dbReference type="GO" id="GO:0004518">
    <property type="term" value="F:nuclease activity"/>
    <property type="evidence" value="ECO:0007669"/>
    <property type="project" value="UniProtKB-KW"/>
</dbReference>
<keyword evidence="8" id="KW-1185">Reference proteome</keyword>
<evidence type="ECO:0000256" key="2">
    <source>
        <dbReference type="ARBA" id="ARBA00022517"/>
    </source>
</evidence>
<dbReference type="EC" id="3.1.-.-" evidence="5"/>
<organism evidence="7 8">
    <name type="scientific">Reinekea thalattae</name>
    <dbReference type="NCBI Taxonomy" id="2593301"/>
    <lineage>
        <taxon>Bacteria</taxon>
        <taxon>Pseudomonadati</taxon>
        <taxon>Pseudomonadota</taxon>
        <taxon>Gammaproteobacteria</taxon>
        <taxon>Oceanospirillales</taxon>
        <taxon>Saccharospirillaceae</taxon>
        <taxon>Reinekea</taxon>
    </lineage>
</organism>
<dbReference type="AlphaFoldDB" id="A0A5C8ZAY3"/>
<reference evidence="7 8" key="1">
    <citation type="submission" date="2019-07" db="EMBL/GenBank/DDBJ databases">
        <title>Reinekea sp. strain SSH23 genome sequencing and assembly.</title>
        <authorList>
            <person name="Kim I."/>
        </authorList>
    </citation>
    <scope>NUCLEOTIDE SEQUENCE [LARGE SCALE GENOMIC DNA]</scope>
    <source>
        <strain evidence="7 8">SSH23</strain>
    </source>
</reference>
<feature type="domain" description="YqgF/RNase H-like" evidence="6">
    <location>
        <begin position="3"/>
        <end position="103"/>
    </location>
</feature>
<dbReference type="CDD" id="cd16964">
    <property type="entry name" value="YqgF"/>
    <property type="match status" value="1"/>
</dbReference>
<dbReference type="SMART" id="SM00732">
    <property type="entry name" value="YqgFc"/>
    <property type="match status" value="1"/>
</dbReference>
<dbReference type="InterPro" id="IPR037027">
    <property type="entry name" value="YqgF/RNaseH-like_dom_sf"/>
</dbReference>
<dbReference type="GO" id="GO:0016788">
    <property type="term" value="F:hydrolase activity, acting on ester bonds"/>
    <property type="evidence" value="ECO:0007669"/>
    <property type="project" value="UniProtKB-UniRule"/>
</dbReference>
<protein>
    <recommendedName>
        <fullName evidence="5">Putative pre-16S rRNA nuclease</fullName>
        <ecNumber evidence="5">3.1.-.-</ecNumber>
    </recommendedName>
</protein>
<dbReference type="Proteomes" id="UP000321764">
    <property type="component" value="Unassembled WGS sequence"/>
</dbReference>
<evidence type="ECO:0000313" key="7">
    <source>
        <dbReference type="EMBL" id="TXR54348.1"/>
    </source>
</evidence>
<gene>
    <name evidence="7" type="primary">ruvX</name>
    <name evidence="7" type="ORF">FME95_07375</name>
</gene>
<evidence type="ECO:0000259" key="6">
    <source>
        <dbReference type="SMART" id="SM00732"/>
    </source>
</evidence>
<keyword evidence="4 5" id="KW-0378">Hydrolase</keyword>
<dbReference type="PANTHER" id="PTHR33317">
    <property type="entry name" value="POLYNUCLEOTIDYL TRANSFERASE, RIBONUCLEASE H-LIKE SUPERFAMILY PROTEIN"/>
    <property type="match status" value="1"/>
</dbReference>
<comment type="subcellular location">
    <subcellularLocation>
        <location evidence="5">Cytoplasm</location>
    </subcellularLocation>
</comment>
<dbReference type="EMBL" id="VKAD01000001">
    <property type="protein sequence ID" value="TXR54348.1"/>
    <property type="molecule type" value="Genomic_DNA"/>
</dbReference>
<dbReference type="SUPFAM" id="SSF53098">
    <property type="entry name" value="Ribonuclease H-like"/>
    <property type="match status" value="1"/>
</dbReference>
<dbReference type="InterPro" id="IPR012337">
    <property type="entry name" value="RNaseH-like_sf"/>
</dbReference>